<dbReference type="SUPFAM" id="SSF103473">
    <property type="entry name" value="MFS general substrate transporter"/>
    <property type="match status" value="1"/>
</dbReference>
<keyword evidence="6 8" id="KW-1133">Transmembrane helix</keyword>
<proteinExistence type="inferred from homology"/>
<evidence type="ECO:0000259" key="9">
    <source>
        <dbReference type="PROSITE" id="PS50850"/>
    </source>
</evidence>
<evidence type="ECO:0000256" key="1">
    <source>
        <dbReference type="ARBA" id="ARBA00004651"/>
    </source>
</evidence>
<reference evidence="10 11" key="1">
    <citation type="submission" date="2021-07" db="EMBL/GenBank/DDBJ databases">
        <title>Paenibacillus radiodurans sp. nov., isolated from the southeastern edge of Tengger Desert.</title>
        <authorList>
            <person name="Zhang G."/>
        </authorList>
    </citation>
    <scope>NUCLEOTIDE SEQUENCE [LARGE SCALE GENOMIC DNA]</scope>
    <source>
        <strain evidence="10 11">DT7-4</strain>
    </source>
</reference>
<feature type="transmembrane region" description="Helical" evidence="8">
    <location>
        <begin position="192"/>
        <end position="212"/>
    </location>
</feature>
<feature type="transmembrane region" description="Helical" evidence="8">
    <location>
        <begin position="38"/>
        <end position="58"/>
    </location>
</feature>
<protein>
    <submittedName>
        <fullName evidence="10">DHA2 family efflux MFS transporter permease subunit</fullName>
    </submittedName>
</protein>
<dbReference type="InterPro" id="IPR020846">
    <property type="entry name" value="MFS_dom"/>
</dbReference>
<feature type="transmembrane region" description="Helical" evidence="8">
    <location>
        <begin position="464"/>
        <end position="491"/>
    </location>
</feature>
<keyword evidence="3" id="KW-0813">Transport</keyword>
<evidence type="ECO:0000256" key="2">
    <source>
        <dbReference type="ARBA" id="ARBA00008537"/>
    </source>
</evidence>
<dbReference type="PANTHER" id="PTHR42718">
    <property type="entry name" value="MAJOR FACILITATOR SUPERFAMILY MULTIDRUG TRANSPORTER MFSC"/>
    <property type="match status" value="1"/>
</dbReference>
<dbReference type="Gene3D" id="1.20.1720.10">
    <property type="entry name" value="Multidrug resistance protein D"/>
    <property type="match status" value="1"/>
</dbReference>
<keyword evidence="5 8" id="KW-0812">Transmembrane</keyword>
<feature type="transmembrane region" description="Helical" evidence="8">
    <location>
        <begin position="168"/>
        <end position="186"/>
    </location>
</feature>
<evidence type="ECO:0000256" key="5">
    <source>
        <dbReference type="ARBA" id="ARBA00022692"/>
    </source>
</evidence>
<dbReference type="PRINTS" id="PR01036">
    <property type="entry name" value="TCRTETB"/>
</dbReference>
<keyword evidence="11" id="KW-1185">Reference proteome</keyword>
<dbReference type="InterPro" id="IPR011701">
    <property type="entry name" value="MFS"/>
</dbReference>
<feature type="transmembrane region" description="Helical" evidence="8">
    <location>
        <begin position="224"/>
        <end position="245"/>
    </location>
</feature>
<comment type="similarity">
    <text evidence="2">Belongs to the major facilitator superfamily. EmrB family.</text>
</comment>
<comment type="caution">
    <text evidence="10">The sequence shown here is derived from an EMBL/GenBank/DDBJ whole genome shotgun (WGS) entry which is preliminary data.</text>
</comment>
<dbReference type="PROSITE" id="PS50850">
    <property type="entry name" value="MFS"/>
    <property type="match status" value="1"/>
</dbReference>
<feature type="transmembrane region" description="Helical" evidence="8">
    <location>
        <begin position="294"/>
        <end position="320"/>
    </location>
</feature>
<dbReference type="Pfam" id="PF07690">
    <property type="entry name" value="MFS_1"/>
    <property type="match status" value="1"/>
</dbReference>
<feature type="transmembrane region" description="Helical" evidence="8">
    <location>
        <begin position="138"/>
        <end position="156"/>
    </location>
</feature>
<dbReference type="NCBIfam" id="TIGR00711">
    <property type="entry name" value="efflux_EmrB"/>
    <property type="match status" value="1"/>
</dbReference>
<accession>A0ABS7D928</accession>
<keyword evidence="4" id="KW-1003">Cell membrane</keyword>
<dbReference type="InterPro" id="IPR004638">
    <property type="entry name" value="EmrB-like"/>
</dbReference>
<evidence type="ECO:0000256" key="7">
    <source>
        <dbReference type="ARBA" id="ARBA00023136"/>
    </source>
</evidence>
<feature type="transmembrane region" description="Helical" evidence="8">
    <location>
        <begin position="78"/>
        <end position="98"/>
    </location>
</feature>
<organism evidence="10 11">
    <name type="scientific">Paenibacillus oenotherae</name>
    <dbReference type="NCBI Taxonomy" id="1435645"/>
    <lineage>
        <taxon>Bacteria</taxon>
        <taxon>Bacillati</taxon>
        <taxon>Bacillota</taxon>
        <taxon>Bacilli</taxon>
        <taxon>Bacillales</taxon>
        <taxon>Paenibacillaceae</taxon>
        <taxon>Paenibacillus</taxon>
    </lineage>
</organism>
<evidence type="ECO:0000256" key="8">
    <source>
        <dbReference type="SAM" id="Phobius"/>
    </source>
</evidence>
<dbReference type="Proteomes" id="UP000812277">
    <property type="component" value="Unassembled WGS sequence"/>
</dbReference>
<dbReference type="Gene3D" id="1.20.1250.20">
    <property type="entry name" value="MFS general substrate transporter like domains"/>
    <property type="match status" value="1"/>
</dbReference>
<evidence type="ECO:0000256" key="3">
    <source>
        <dbReference type="ARBA" id="ARBA00022448"/>
    </source>
</evidence>
<feature type="transmembrane region" description="Helical" evidence="8">
    <location>
        <begin position="418"/>
        <end position="444"/>
    </location>
</feature>
<feature type="transmembrane region" description="Helical" evidence="8">
    <location>
        <begin position="105"/>
        <end position="132"/>
    </location>
</feature>
<comment type="subcellular location">
    <subcellularLocation>
        <location evidence="1">Cell membrane</location>
        <topology evidence="1">Multi-pass membrane protein</topology>
    </subcellularLocation>
</comment>
<dbReference type="PANTHER" id="PTHR42718:SF9">
    <property type="entry name" value="MAJOR FACILITATOR SUPERFAMILY MULTIDRUG TRANSPORTER MFSC"/>
    <property type="match status" value="1"/>
</dbReference>
<feature type="transmembrane region" description="Helical" evidence="8">
    <location>
        <begin position="332"/>
        <end position="353"/>
    </location>
</feature>
<keyword evidence="7 8" id="KW-0472">Membrane</keyword>
<evidence type="ECO:0000256" key="4">
    <source>
        <dbReference type="ARBA" id="ARBA00022475"/>
    </source>
</evidence>
<feature type="transmembrane region" description="Helical" evidence="8">
    <location>
        <begin position="360"/>
        <end position="379"/>
    </location>
</feature>
<gene>
    <name evidence="10" type="ORF">K0T92_17000</name>
</gene>
<dbReference type="EMBL" id="JAHZIJ010000013">
    <property type="protein sequence ID" value="MBW7476433.1"/>
    <property type="molecule type" value="Genomic_DNA"/>
</dbReference>
<feature type="domain" description="Major facilitator superfamily (MFS) profile" evidence="9">
    <location>
        <begin position="40"/>
        <end position="504"/>
    </location>
</feature>
<name>A0ABS7D928_9BACL</name>
<evidence type="ECO:0000313" key="10">
    <source>
        <dbReference type="EMBL" id="MBW7476433.1"/>
    </source>
</evidence>
<evidence type="ECO:0000313" key="11">
    <source>
        <dbReference type="Proteomes" id="UP000812277"/>
    </source>
</evidence>
<evidence type="ECO:0000256" key="6">
    <source>
        <dbReference type="ARBA" id="ARBA00022989"/>
    </source>
</evidence>
<sequence length="515" mass="55348">MPIYALRHVALIREEQERVKTDHESHPKGGTFGSKGNFVVIMVMILGVFVAILNETLLNVALSKIMADIGISPATAQWLTTGYLLVIGVLIPVTAFLIQRFSTRSLFLTAMGLFTVGTFIAAIAPGFAALLIGRVLQAAGTGLLFPLLTNVVFAMVPIQNRGSAMGTIGIVITFAPAIGPTLSGIIVEHFSWRVLFFSVLPVALFVIGFAVVKLKNVTETTKPRIDLLSLLLSTCGFGGIVYGFSSAGEGHGGWSSGMVLIPMAVGVVSLVLFTWRQLSIPEPLLDLRTFAFRVFRLSTIIMMVVMMAMFSAMMLLPIFLQNALGYTPLKAGLVMLPGGIVMGIMSPITGRLFDKFGAKWLAVIGLALMANTLWQFAYITMDTSYSMIMILNTLLMLGISMIMMPVMTNALNELPPQLYAHGTAIISTLQQVSGAIGTALLVAIMTNGSSRFLENEQGNYEASLLKILSLIAGMKSAFLLAFGLVAAAWVVSFMLKRAVPPEAEPGMEGKRVSAH</sequence>
<feature type="transmembrane region" description="Helical" evidence="8">
    <location>
        <begin position="385"/>
        <end position="406"/>
    </location>
</feature>
<feature type="transmembrane region" description="Helical" evidence="8">
    <location>
        <begin position="251"/>
        <end position="273"/>
    </location>
</feature>
<dbReference type="InterPro" id="IPR036259">
    <property type="entry name" value="MFS_trans_sf"/>
</dbReference>
<dbReference type="CDD" id="cd17503">
    <property type="entry name" value="MFS_LmrB_MDR_like"/>
    <property type="match status" value="1"/>
</dbReference>